<dbReference type="GO" id="GO:0008999">
    <property type="term" value="F:protein-N-terminal-alanine acetyltransferase activity"/>
    <property type="evidence" value="ECO:0007669"/>
    <property type="project" value="UniProtKB-EC"/>
</dbReference>
<dbReference type="STRING" id="52689.AKG39_17155"/>
<comment type="similarity">
    <text evidence="1 5">Belongs to the acetyltransferase family. RimI subfamily.</text>
</comment>
<reference evidence="8" key="1">
    <citation type="submission" date="2015-07" db="EMBL/GenBank/DDBJ databases">
        <title>Draft genome sequence of Acetobacterium bakii DSM 8293, a potential psychrophilic chemical producer through syngas fermentation.</title>
        <authorList>
            <person name="Song Y."/>
            <person name="Hwang S."/>
            <person name="Cho B.-K."/>
        </authorList>
    </citation>
    <scope>NUCLEOTIDE SEQUENCE [LARGE SCALE GENOMIC DNA]</scope>
    <source>
        <strain evidence="8">DSM 8239</strain>
    </source>
</reference>
<keyword evidence="3" id="KW-0808">Transferase</keyword>
<proteinExistence type="inferred from homology"/>
<dbReference type="InterPro" id="IPR050680">
    <property type="entry name" value="YpeA/RimI_acetyltransf"/>
</dbReference>
<dbReference type="PANTHER" id="PTHR43420:SF44">
    <property type="entry name" value="ACETYLTRANSFERASE YPEA"/>
    <property type="match status" value="1"/>
</dbReference>
<dbReference type="InterPro" id="IPR000182">
    <property type="entry name" value="GNAT_dom"/>
</dbReference>
<evidence type="ECO:0000313" key="8">
    <source>
        <dbReference type="Proteomes" id="UP000036873"/>
    </source>
</evidence>
<evidence type="ECO:0000256" key="3">
    <source>
        <dbReference type="ARBA" id="ARBA00022679"/>
    </source>
</evidence>
<dbReference type="RefSeq" id="WP_050741623.1">
    <property type="nucleotide sequence ID" value="NZ_LGYO01000053.1"/>
</dbReference>
<dbReference type="Proteomes" id="UP000036873">
    <property type="component" value="Unassembled WGS sequence"/>
</dbReference>
<gene>
    <name evidence="7" type="ORF">AKG39_17155</name>
</gene>
<evidence type="ECO:0000256" key="2">
    <source>
        <dbReference type="ARBA" id="ARBA00022490"/>
    </source>
</evidence>
<name>A0A0L6TY95_9FIRM</name>
<dbReference type="OrthoDB" id="9797806at2"/>
<dbReference type="CDD" id="cd04301">
    <property type="entry name" value="NAT_SF"/>
    <property type="match status" value="1"/>
</dbReference>
<dbReference type="GO" id="GO:0005737">
    <property type="term" value="C:cytoplasm"/>
    <property type="evidence" value="ECO:0007669"/>
    <property type="project" value="UniProtKB-SubCell"/>
</dbReference>
<evidence type="ECO:0000259" key="6">
    <source>
        <dbReference type="PROSITE" id="PS51186"/>
    </source>
</evidence>
<evidence type="ECO:0000256" key="1">
    <source>
        <dbReference type="ARBA" id="ARBA00005395"/>
    </source>
</evidence>
<sequence>MTINYRIMTAQDIPDIFSVDRMCFEHNWTLESYECELNNMLATYIVAEDNDQIIGFGGFWAIIDEAQITNIGVLESYRGRGVAQKILNEMIKLAGVKGCLAMTLEVRVDNKAAIALYEANGFEKAGVRKNYYDNKTDGLIMWRYQLE</sequence>
<dbReference type="AlphaFoldDB" id="A0A0L6TY95"/>
<dbReference type="InterPro" id="IPR016181">
    <property type="entry name" value="Acyl_CoA_acyltransferase"/>
</dbReference>
<comment type="subcellular location">
    <subcellularLocation>
        <location evidence="5">Cytoplasm</location>
    </subcellularLocation>
</comment>
<keyword evidence="2 5" id="KW-0963">Cytoplasm</keyword>
<dbReference type="EMBL" id="LGYO01000053">
    <property type="protein sequence ID" value="KNZ40535.1"/>
    <property type="molecule type" value="Genomic_DNA"/>
</dbReference>
<dbReference type="EC" id="2.3.1.266" evidence="5"/>
<dbReference type="Pfam" id="PF00583">
    <property type="entry name" value="Acetyltransf_1"/>
    <property type="match status" value="1"/>
</dbReference>
<accession>A0A0L6TY95</accession>
<comment type="caution">
    <text evidence="7">The sequence shown here is derived from an EMBL/GenBank/DDBJ whole genome shotgun (WGS) entry which is preliminary data.</text>
</comment>
<evidence type="ECO:0000256" key="5">
    <source>
        <dbReference type="RuleBase" id="RU363094"/>
    </source>
</evidence>
<organism evidence="7 8">
    <name type="scientific">Acetobacterium bakii</name>
    <dbReference type="NCBI Taxonomy" id="52689"/>
    <lineage>
        <taxon>Bacteria</taxon>
        <taxon>Bacillati</taxon>
        <taxon>Bacillota</taxon>
        <taxon>Clostridia</taxon>
        <taxon>Eubacteriales</taxon>
        <taxon>Eubacteriaceae</taxon>
        <taxon>Acetobacterium</taxon>
    </lineage>
</organism>
<evidence type="ECO:0000313" key="7">
    <source>
        <dbReference type="EMBL" id="KNZ40535.1"/>
    </source>
</evidence>
<dbReference type="NCBIfam" id="TIGR01575">
    <property type="entry name" value="rimI"/>
    <property type="match status" value="1"/>
</dbReference>
<evidence type="ECO:0000256" key="4">
    <source>
        <dbReference type="ARBA" id="ARBA00023315"/>
    </source>
</evidence>
<feature type="domain" description="N-acetyltransferase" evidence="6">
    <location>
        <begin position="3"/>
        <end position="146"/>
    </location>
</feature>
<dbReference type="PANTHER" id="PTHR43420">
    <property type="entry name" value="ACETYLTRANSFERASE"/>
    <property type="match status" value="1"/>
</dbReference>
<keyword evidence="4" id="KW-0012">Acyltransferase</keyword>
<dbReference type="SUPFAM" id="SSF55729">
    <property type="entry name" value="Acyl-CoA N-acyltransferases (Nat)"/>
    <property type="match status" value="1"/>
</dbReference>
<keyword evidence="8" id="KW-1185">Reference proteome</keyword>
<dbReference type="InterPro" id="IPR006464">
    <property type="entry name" value="AcTrfase_RimI/Ard1"/>
</dbReference>
<dbReference type="PROSITE" id="PS51186">
    <property type="entry name" value="GNAT"/>
    <property type="match status" value="1"/>
</dbReference>
<dbReference type="Gene3D" id="3.40.630.30">
    <property type="match status" value="1"/>
</dbReference>
<comment type="function">
    <text evidence="5">Acetylates the N-terminal alanine of ribosomal protein bS18.</text>
</comment>
<comment type="catalytic activity">
    <reaction evidence="5">
        <text>N-terminal L-alanyl-[ribosomal protein bS18] + acetyl-CoA = N-terminal N(alpha)-acetyl-L-alanyl-[ribosomal protein bS18] + CoA + H(+)</text>
        <dbReference type="Rhea" id="RHEA:43756"/>
        <dbReference type="Rhea" id="RHEA-COMP:10676"/>
        <dbReference type="Rhea" id="RHEA-COMP:10677"/>
        <dbReference type="ChEBI" id="CHEBI:15378"/>
        <dbReference type="ChEBI" id="CHEBI:57287"/>
        <dbReference type="ChEBI" id="CHEBI:57288"/>
        <dbReference type="ChEBI" id="CHEBI:64718"/>
        <dbReference type="ChEBI" id="CHEBI:83683"/>
        <dbReference type="EC" id="2.3.1.266"/>
    </reaction>
</comment>
<protein>
    <recommendedName>
        <fullName evidence="5">[Ribosomal protein bS18]-alanine N-acetyltransferase</fullName>
        <ecNumber evidence="5">2.3.1.266</ecNumber>
    </recommendedName>
</protein>